<feature type="transmembrane region" description="Helical" evidence="6">
    <location>
        <begin position="12"/>
        <end position="33"/>
    </location>
</feature>
<dbReference type="PANTHER" id="PTHR43304">
    <property type="entry name" value="PHYTOCHROME-LIKE PROTEIN CPH1"/>
    <property type="match status" value="1"/>
</dbReference>
<dbReference type="SMART" id="SM00387">
    <property type="entry name" value="HATPase_c"/>
    <property type="match status" value="1"/>
</dbReference>
<feature type="transmembrane region" description="Helical" evidence="6">
    <location>
        <begin position="90"/>
        <end position="109"/>
    </location>
</feature>
<dbReference type="OrthoDB" id="3369at2157"/>
<dbReference type="AlphaFoldDB" id="A0A1H3VQA3"/>
<keyword evidence="4" id="KW-0808">Transferase</keyword>
<keyword evidence="6" id="KW-0472">Membrane</keyword>
<dbReference type="EC" id="2.7.13.3" evidence="2"/>
<dbReference type="InterPro" id="IPR029016">
    <property type="entry name" value="GAF-like_dom_sf"/>
</dbReference>
<evidence type="ECO:0000313" key="11">
    <source>
        <dbReference type="Proteomes" id="UP000236755"/>
    </source>
</evidence>
<dbReference type="PRINTS" id="PR00344">
    <property type="entry name" value="BCTRLSENSOR"/>
</dbReference>
<dbReference type="PROSITE" id="PS50112">
    <property type="entry name" value="PAS"/>
    <property type="match status" value="1"/>
</dbReference>
<comment type="catalytic activity">
    <reaction evidence="1">
        <text>ATP + protein L-histidine = ADP + protein N-phospho-L-histidine.</text>
        <dbReference type="EC" id="2.7.13.3"/>
    </reaction>
</comment>
<dbReference type="SMART" id="SM00065">
    <property type="entry name" value="GAF"/>
    <property type="match status" value="1"/>
</dbReference>
<dbReference type="CDD" id="cd00130">
    <property type="entry name" value="PAS"/>
    <property type="match status" value="1"/>
</dbReference>
<sequence length="840" mass="94699">MGAHQTQWSPTLLDRSWTGVSLLGFLLLLVPLYDIWDDTANLSWDIATSLLENSVLIVLSLGLVYGGLWLSQRDWEPEYKWTVTKWNLGVALGIGALYVLVISLQLWAMHELKPWILALDGVLFGSVTAFGVGTYNAAQQKARDDLERSREEYRTLTDDALDSAEVATVVSDAEHSIVWTSEATATYFGLDRDSIADRDARTIAEEDFADAVEDPETFRARVLDALDRNAGVEEFECHVLATLDRAERWLKHWSKPIDSGLYEGGRVEHYTDITPVKRRERELDRREASLREMCDIISDASRSYHEQIEGLLDVGRDLFDADYGSFARVDSDAGTYEVETLRAEQADLETGDVVPLAETHCERMLQQAKTLQFGTRPFDVDEKAYGTDRGFETYVGTPVYVDGEIYGSLCFLNRDAATAFDDWELTMVELMSNWMGYELEQEHRREERRKRLHDQASKFEDIVETVDNYAIFTLDADGHVTSWNDGARQIKGYTHDEIVGEHFQTFYPDADVADGLPSRLLAEARETGQARHEGWRVRRDGDRFWADVTIAARHDDDGEHIGYTKIVEDLTEQRERERALQRQRERLEFMNRIIRHNILNGLNLINARTELLESRFADDADAQTHLDTISTRVDDLSDLIDTMRSFMNAILDAEDHDTEALAVRPELEAKIALARQSYDAEFDVHDLPDESEAVLADTLLGEVFENVISNAVVHNDAETPRVGIWTSTTTREVPVGAESGEPVVNRPVRQLDEETAVEERSALVVHVADNGPGIPDDQKAAVLEKGVSELKAPGNGFGLYLVKEMMDTYGGAVDIRDADGDCGTVFDLIFLQPPTDESAR</sequence>
<dbReference type="Proteomes" id="UP000236755">
    <property type="component" value="Unassembled WGS sequence"/>
</dbReference>
<dbReference type="InterPro" id="IPR000700">
    <property type="entry name" value="PAS-assoc_C"/>
</dbReference>
<dbReference type="SUPFAM" id="SSF55874">
    <property type="entry name" value="ATPase domain of HSP90 chaperone/DNA topoisomerase II/histidine kinase"/>
    <property type="match status" value="1"/>
</dbReference>
<dbReference type="InterPro" id="IPR031623">
    <property type="entry name" value="HisKA_4TM"/>
</dbReference>
<dbReference type="SMART" id="SM00086">
    <property type="entry name" value="PAC"/>
    <property type="match status" value="1"/>
</dbReference>
<evidence type="ECO:0000256" key="1">
    <source>
        <dbReference type="ARBA" id="ARBA00000085"/>
    </source>
</evidence>
<feature type="domain" description="PAC" evidence="9">
    <location>
        <begin position="530"/>
        <end position="582"/>
    </location>
</feature>
<dbReference type="Pfam" id="PF02518">
    <property type="entry name" value="HATPase_c"/>
    <property type="match status" value="1"/>
</dbReference>
<dbReference type="Gene3D" id="3.30.565.10">
    <property type="entry name" value="Histidine kinase-like ATPase, C-terminal domain"/>
    <property type="match status" value="1"/>
</dbReference>
<dbReference type="CDD" id="cd00082">
    <property type="entry name" value="HisKA"/>
    <property type="match status" value="1"/>
</dbReference>
<dbReference type="STRING" id="555874.SAMN04488065_0127"/>
<reference evidence="10 11" key="1">
    <citation type="submission" date="2016-10" db="EMBL/GenBank/DDBJ databases">
        <authorList>
            <person name="de Groot N.N."/>
        </authorList>
    </citation>
    <scope>NUCLEOTIDE SEQUENCE [LARGE SCALE GENOMIC DNA]</scope>
    <source>
        <strain evidence="10 11">CGMCC 1.8712</strain>
    </source>
</reference>
<protein>
    <recommendedName>
        <fullName evidence="2">histidine kinase</fullName>
        <ecNumber evidence="2">2.7.13.3</ecNumber>
    </recommendedName>
</protein>
<dbReference type="InterPro" id="IPR003594">
    <property type="entry name" value="HATPase_dom"/>
</dbReference>
<evidence type="ECO:0000313" key="10">
    <source>
        <dbReference type="EMBL" id="SDZ76414.1"/>
    </source>
</evidence>
<dbReference type="SMART" id="SM00091">
    <property type="entry name" value="PAS"/>
    <property type="match status" value="2"/>
</dbReference>
<keyword evidence="6" id="KW-1133">Transmembrane helix</keyword>
<feature type="transmembrane region" description="Helical" evidence="6">
    <location>
        <begin position="53"/>
        <end position="70"/>
    </location>
</feature>
<evidence type="ECO:0000256" key="4">
    <source>
        <dbReference type="ARBA" id="ARBA00022679"/>
    </source>
</evidence>
<dbReference type="SUPFAM" id="SSF55781">
    <property type="entry name" value="GAF domain-like"/>
    <property type="match status" value="1"/>
</dbReference>
<name>A0A1H3VQA3_9EURY</name>
<dbReference type="InterPro" id="IPR001610">
    <property type="entry name" value="PAC"/>
</dbReference>
<keyword evidence="6" id="KW-0812">Transmembrane</keyword>
<dbReference type="RefSeq" id="WP_092629892.1">
    <property type="nucleotide sequence ID" value="NZ_FNQT01000001.1"/>
</dbReference>
<keyword evidence="11" id="KW-1185">Reference proteome</keyword>
<evidence type="ECO:0000259" key="7">
    <source>
        <dbReference type="PROSITE" id="PS50109"/>
    </source>
</evidence>
<dbReference type="InterPro" id="IPR003661">
    <property type="entry name" value="HisK_dim/P_dom"/>
</dbReference>
<dbReference type="Gene3D" id="3.30.450.20">
    <property type="entry name" value="PAS domain"/>
    <property type="match status" value="2"/>
</dbReference>
<dbReference type="InterPro" id="IPR035965">
    <property type="entry name" value="PAS-like_dom_sf"/>
</dbReference>
<feature type="domain" description="PAS" evidence="8">
    <location>
        <begin position="455"/>
        <end position="509"/>
    </location>
</feature>
<dbReference type="NCBIfam" id="TIGR00229">
    <property type="entry name" value="sensory_box"/>
    <property type="match status" value="1"/>
</dbReference>
<organism evidence="10 11">
    <name type="scientific">Haloplanus vescus</name>
    <dbReference type="NCBI Taxonomy" id="555874"/>
    <lineage>
        <taxon>Archaea</taxon>
        <taxon>Methanobacteriati</taxon>
        <taxon>Methanobacteriota</taxon>
        <taxon>Stenosarchaea group</taxon>
        <taxon>Halobacteria</taxon>
        <taxon>Halobacteriales</taxon>
        <taxon>Haloferacaceae</taxon>
        <taxon>Haloplanus</taxon>
    </lineage>
</organism>
<accession>A0A1H3VQA3</accession>
<feature type="domain" description="Histidine kinase" evidence="7">
    <location>
        <begin position="593"/>
        <end position="834"/>
    </location>
</feature>
<keyword evidence="3" id="KW-0597">Phosphoprotein</keyword>
<evidence type="ECO:0000256" key="6">
    <source>
        <dbReference type="SAM" id="Phobius"/>
    </source>
</evidence>
<evidence type="ECO:0000256" key="5">
    <source>
        <dbReference type="ARBA" id="ARBA00022777"/>
    </source>
</evidence>
<dbReference type="GO" id="GO:0000155">
    <property type="term" value="F:phosphorelay sensor kinase activity"/>
    <property type="evidence" value="ECO:0007669"/>
    <property type="project" value="InterPro"/>
</dbReference>
<evidence type="ECO:0000256" key="2">
    <source>
        <dbReference type="ARBA" id="ARBA00012438"/>
    </source>
</evidence>
<dbReference type="PROSITE" id="PS50113">
    <property type="entry name" value="PAC"/>
    <property type="match status" value="1"/>
</dbReference>
<gene>
    <name evidence="10" type="ORF">SAMN04488065_0127</name>
</gene>
<dbReference type="CDD" id="cd00075">
    <property type="entry name" value="HATPase"/>
    <property type="match status" value="1"/>
</dbReference>
<dbReference type="SUPFAM" id="SSF55785">
    <property type="entry name" value="PYP-like sensor domain (PAS domain)"/>
    <property type="match status" value="2"/>
</dbReference>
<dbReference type="EMBL" id="FNQT01000001">
    <property type="protein sequence ID" value="SDZ76414.1"/>
    <property type="molecule type" value="Genomic_DNA"/>
</dbReference>
<keyword evidence="5" id="KW-0418">Kinase</keyword>
<evidence type="ECO:0000256" key="3">
    <source>
        <dbReference type="ARBA" id="ARBA00022553"/>
    </source>
</evidence>
<feature type="transmembrane region" description="Helical" evidence="6">
    <location>
        <begin position="115"/>
        <end position="138"/>
    </location>
</feature>
<dbReference type="Gene3D" id="3.30.450.40">
    <property type="match status" value="1"/>
</dbReference>
<evidence type="ECO:0000259" key="9">
    <source>
        <dbReference type="PROSITE" id="PS50113"/>
    </source>
</evidence>
<dbReference type="Pfam" id="PF01590">
    <property type="entry name" value="GAF"/>
    <property type="match status" value="1"/>
</dbReference>
<dbReference type="PROSITE" id="PS50109">
    <property type="entry name" value="HIS_KIN"/>
    <property type="match status" value="1"/>
</dbReference>
<dbReference type="Pfam" id="PF16926">
    <property type="entry name" value="HisKA_4TM"/>
    <property type="match status" value="1"/>
</dbReference>
<dbReference type="InterPro" id="IPR036890">
    <property type="entry name" value="HATPase_C_sf"/>
</dbReference>
<dbReference type="InterPro" id="IPR052162">
    <property type="entry name" value="Sensor_kinase/Photoreceptor"/>
</dbReference>
<dbReference type="PANTHER" id="PTHR43304:SF1">
    <property type="entry name" value="PAC DOMAIN-CONTAINING PROTEIN"/>
    <property type="match status" value="1"/>
</dbReference>
<evidence type="ECO:0000259" key="8">
    <source>
        <dbReference type="PROSITE" id="PS50112"/>
    </source>
</evidence>
<proteinExistence type="predicted"/>
<dbReference type="InterPro" id="IPR004358">
    <property type="entry name" value="Sig_transdc_His_kin-like_C"/>
</dbReference>
<dbReference type="InterPro" id="IPR000014">
    <property type="entry name" value="PAS"/>
</dbReference>
<dbReference type="InterPro" id="IPR003018">
    <property type="entry name" value="GAF"/>
</dbReference>
<dbReference type="Pfam" id="PF13426">
    <property type="entry name" value="PAS_9"/>
    <property type="match status" value="2"/>
</dbReference>
<dbReference type="InterPro" id="IPR005467">
    <property type="entry name" value="His_kinase_dom"/>
</dbReference>